<keyword evidence="8" id="KW-1185">Reference proteome</keyword>
<dbReference type="Pfam" id="PF00884">
    <property type="entry name" value="Sulfatase"/>
    <property type="match status" value="1"/>
</dbReference>
<keyword evidence="4" id="KW-0106">Calcium</keyword>
<dbReference type="AlphaFoldDB" id="A0A918R9T0"/>
<accession>A0A918R9T0</accession>
<feature type="signal peptide" evidence="5">
    <location>
        <begin position="1"/>
        <end position="22"/>
    </location>
</feature>
<evidence type="ECO:0000313" key="7">
    <source>
        <dbReference type="EMBL" id="GGZ92126.1"/>
    </source>
</evidence>
<dbReference type="InterPro" id="IPR050738">
    <property type="entry name" value="Sulfatase"/>
</dbReference>
<evidence type="ECO:0000256" key="5">
    <source>
        <dbReference type="SAM" id="SignalP"/>
    </source>
</evidence>
<dbReference type="GO" id="GO:0046872">
    <property type="term" value="F:metal ion binding"/>
    <property type="evidence" value="ECO:0007669"/>
    <property type="project" value="UniProtKB-KW"/>
</dbReference>
<dbReference type="InterPro" id="IPR017850">
    <property type="entry name" value="Alkaline_phosphatase_core_sf"/>
</dbReference>
<dbReference type="Proteomes" id="UP000636004">
    <property type="component" value="Unassembled WGS sequence"/>
</dbReference>
<dbReference type="PANTHER" id="PTHR42693">
    <property type="entry name" value="ARYLSULFATASE FAMILY MEMBER"/>
    <property type="match status" value="1"/>
</dbReference>
<dbReference type="InterPro" id="IPR024607">
    <property type="entry name" value="Sulfatase_CS"/>
</dbReference>
<sequence>MKANFCLLKIGCVAAIMGLFTAKNSLLTAQGTLANTRPNIVFILSDDTGWGEIEASGNPVIKTPNINLLWKEGMRFTNYHVAPSCAPTRAQLMTGNHEFHSGVTHTILKRNYLSQEAITLPQVLKTAGYATAMFGKWHLGLTEGYRPDQRGFDKSVNVNNDSQKHHWNPTLLDNGKLRDSKGYRTDILFNEAMGWIEKNQSKPFFCYIPTYNAHGPTVVGEEWSNPYENRGLYQQKKGKKFRGVDYYGMVSNLDYNIGRMLAHLDKLGLNENTLIIYSTDNGHAISGASGAGHDSNNGKLLEGGLYNMGMRGAKGQTWRGSSCVPLIFYYPKRIQPNTESNHIAGSIDILPTLAELGGAKVNHEISGRSLVPLIDNSKNGWPDRMLIVTRSRWPAGEADAYKHRNYAIQTERYRLVNGTGPQGPWKSVEEAQLFDHQNDPAETTDVSSSYPELKQKMQQYYDNWWDNMRPRMINEQVAIDFENNRKKNKKK</sequence>
<dbReference type="RefSeq" id="WP_189362558.1">
    <property type="nucleotide sequence ID" value="NZ_BMWZ01000009.1"/>
</dbReference>
<feature type="chain" id="PRO_5037664302" evidence="5">
    <location>
        <begin position="23"/>
        <end position="491"/>
    </location>
</feature>
<evidence type="ECO:0000256" key="4">
    <source>
        <dbReference type="ARBA" id="ARBA00022837"/>
    </source>
</evidence>
<dbReference type="EMBL" id="BMWZ01000009">
    <property type="protein sequence ID" value="GGZ92126.1"/>
    <property type="molecule type" value="Genomic_DNA"/>
</dbReference>
<keyword evidence="2" id="KW-0479">Metal-binding</keyword>
<proteinExistence type="inferred from homology"/>
<reference evidence="7" key="1">
    <citation type="journal article" date="2014" name="Int. J. Syst. Evol. Microbiol.">
        <title>Complete genome sequence of Corynebacterium casei LMG S-19264T (=DSM 44701T), isolated from a smear-ripened cheese.</title>
        <authorList>
            <consortium name="US DOE Joint Genome Institute (JGI-PGF)"/>
            <person name="Walter F."/>
            <person name="Albersmeier A."/>
            <person name="Kalinowski J."/>
            <person name="Ruckert C."/>
        </authorList>
    </citation>
    <scope>NUCLEOTIDE SEQUENCE</scope>
    <source>
        <strain evidence="7">KCTC 12710</strain>
    </source>
</reference>
<comment type="caution">
    <text evidence="7">The sequence shown here is derived from an EMBL/GenBank/DDBJ whole genome shotgun (WGS) entry which is preliminary data.</text>
</comment>
<name>A0A918R9T0_9FLAO</name>
<gene>
    <name evidence="7" type="primary">arsA</name>
    <name evidence="7" type="ORF">GCM10007028_33240</name>
</gene>
<dbReference type="Gene3D" id="3.30.1120.10">
    <property type="match status" value="1"/>
</dbReference>
<dbReference type="GO" id="GO:0004065">
    <property type="term" value="F:arylsulfatase activity"/>
    <property type="evidence" value="ECO:0007669"/>
    <property type="project" value="TreeGrafter"/>
</dbReference>
<organism evidence="7 8">
    <name type="scientific">Algibacter mikhailovii</name>
    <dbReference type="NCBI Taxonomy" id="425498"/>
    <lineage>
        <taxon>Bacteria</taxon>
        <taxon>Pseudomonadati</taxon>
        <taxon>Bacteroidota</taxon>
        <taxon>Flavobacteriia</taxon>
        <taxon>Flavobacteriales</taxon>
        <taxon>Flavobacteriaceae</taxon>
        <taxon>Algibacter</taxon>
    </lineage>
</organism>
<evidence type="ECO:0000256" key="1">
    <source>
        <dbReference type="ARBA" id="ARBA00008779"/>
    </source>
</evidence>
<comment type="similarity">
    <text evidence="1">Belongs to the sulfatase family.</text>
</comment>
<reference evidence="7" key="2">
    <citation type="submission" date="2020-09" db="EMBL/GenBank/DDBJ databases">
        <authorList>
            <person name="Sun Q."/>
            <person name="Kim S."/>
        </authorList>
    </citation>
    <scope>NUCLEOTIDE SEQUENCE</scope>
    <source>
        <strain evidence="7">KCTC 12710</strain>
    </source>
</reference>
<protein>
    <submittedName>
        <fullName evidence="7">Arylsulfatase</fullName>
    </submittedName>
</protein>
<keyword evidence="3" id="KW-0378">Hydrolase</keyword>
<dbReference type="CDD" id="cd16146">
    <property type="entry name" value="ARS_like"/>
    <property type="match status" value="1"/>
</dbReference>
<dbReference type="SUPFAM" id="SSF53649">
    <property type="entry name" value="Alkaline phosphatase-like"/>
    <property type="match status" value="1"/>
</dbReference>
<dbReference type="InterPro" id="IPR000917">
    <property type="entry name" value="Sulfatase_N"/>
</dbReference>
<evidence type="ECO:0000256" key="3">
    <source>
        <dbReference type="ARBA" id="ARBA00022801"/>
    </source>
</evidence>
<evidence type="ECO:0000256" key="2">
    <source>
        <dbReference type="ARBA" id="ARBA00022723"/>
    </source>
</evidence>
<feature type="domain" description="Sulfatase N-terminal" evidence="6">
    <location>
        <begin position="38"/>
        <end position="358"/>
    </location>
</feature>
<evidence type="ECO:0000313" key="8">
    <source>
        <dbReference type="Proteomes" id="UP000636004"/>
    </source>
</evidence>
<keyword evidence="5" id="KW-0732">Signal</keyword>
<evidence type="ECO:0000259" key="6">
    <source>
        <dbReference type="Pfam" id="PF00884"/>
    </source>
</evidence>
<dbReference type="Gene3D" id="3.40.720.10">
    <property type="entry name" value="Alkaline Phosphatase, subunit A"/>
    <property type="match status" value="1"/>
</dbReference>
<dbReference type="PANTHER" id="PTHR42693:SF53">
    <property type="entry name" value="ENDO-4-O-SULFATASE"/>
    <property type="match status" value="1"/>
</dbReference>
<dbReference type="PROSITE" id="PS00523">
    <property type="entry name" value="SULFATASE_1"/>
    <property type="match status" value="1"/>
</dbReference>